<organism evidence="1 2">
    <name type="scientific">Ktedonobacter racemifer DSM 44963</name>
    <dbReference type="NCBI Taxonomy" id="485913"/>
    <lineage>
        <taxon>Bacteria</taxon>
        <taxon>Bacillati</taxon>
        <taxon>Chloroflexota</taxon>
        <taxon>Ktedonobacteria</taxon>
        <taxon>Ktedonobacterales</taxon>
        <taxon>Ktedonobacteraceae</taxon>
        <taxon>Ktedonobacter</taxon>
    </lineage>
</organism>
<proteinExistence type="predicted"/>
<evidence type="ECO:0000313" key="1">
    <source>
        <dbReference type="EMBL" id="EFH82964.1"/>
    </source>
</evidence>
<dbReference type="RefSeq" id="WP_007921459.1">
    <property type="nucleotide sequence ID" value="NZ_ADVG01000004.1"/>
</dbReference>
<gene>
    <name evidence="1" type="ORF">Krac_3863</name>
</gene>
<sequence>MEAQKEKTISYDTLTDGAQYQIDIYPEEQSFTFYARRYAKGYQVRGIPDHHLDLLEAQGGMGRSWMRVTFGDSWDSRQEMSTPALE</sequence>
<dbReference type="EMBL" id="ADVG01000004">
    <property type="protein sequence ID" value="EFH82964.1"/>
    <property type="molecule type" value="Genomic_DNA"/>
</dbReference>
<accession>D6U3H4</accession>
<dbReference type="AlphaFoldDB" id="D6U3H4"/>
<reference evidence="1 2" key="1">
    <citation type="journal article" date="2011" name="Stand. Genomic Sci.">
        <title>Non-contiguous finished genome sequence and contextual data of the filamentous soil bacterium Ktedonobacter racemifer type strain (SOSP1-21).</title>
        <authorList>
            <person name="Chang Y.J."/>
            <person name="Land M."/>
            <person name="Hauser L."/>
            <person name="Chertkov O."/>
            <person name="Del Rio T.G."/>
            <person name="Nolan M."/>
            <person name="Copeland A."/>
            <person name="Tice H."/>
            <person name="Cheng J.F."/>
            <person name="Lucas S."/>
            <person name="Han C."/>
            <person name="Goodwin L."/>
            <person name="Pitluck S."/>
            <person name="Ivanova N."/>
            <person name="Ovchinikova G."/>
            <person name="Pati A."/>
            <person name="Chen A."/>
            <person name="Palaniappan K."/>
            <person name="Mavromatis K."/>
            <person name="Liolios K."/>
            <person name="Brettin T."/>
            <person name="Fiebig A."/>
            <person name="Rohde M."/>
            <person name="Abt B."/>
            <person name="Goker M."/>
            <person name="Detter J.C."/>
            <person name="Woyke T."/>
            <person name="Bristow J."/>
            <person name="Eisen J.A."/>
            <person name="Markowitz V."/>
            <person name="Hugenholtz P."/>
            <person name="Kyrpides N.C."/>
            <person name="Klenk H.P."/>
            <person name="Lapidus A."/>
        </authorList>
    </citation>
    <scope>NUCLEOTIDE SEQUENCE [LARGE SCALE GENOMIC DNA]</scope>
    <source>
        <strain evidence="2">DSM 44963</strain>
    </source>
</reference>
<dbReference type="InParanoid" id="D6U3H4"/>
<name>D6U3H4_KTERA</name>
<dbReference type="Proteomes" id="UP000004508">
    <property type="component" value="Unassembled WGS sequence"/>
</dbReference>
<protein>
    <submittedName>
        <fullName evidence="1">Uncharacterized protein</fullName>
    </submittedName>
</protein>
<comment type="caution">
    <text evidence="1">The sequence shown here is derived from an EMBL/GenBank/DDBJ whole genome shotgun (WGS) entry which is preliminary data.</text>
</comment>
<dbReference type="STRING" id="485913.Krac_3863"/>
<evidence type="ECO:0000313" key="2">
    <source>
        <dbReference type="Proteomes" id="UP000004508"/>
    </source>
</evidence>
<keyword evidence="2" id="KW-1185">Reference proteome</keyword>